<dbReference type="InterPro" id="IPR045225">
    <property type="entry name" value="Uracil/uridine/allantoin_perm"/>
</dbReference>
<keyword evidence="3 6" id="KW-0812">Transmembrane</keyword>
<dbReference type="AlphaFoldDB" id="A0A9W9AW37"/>
<gene>
    <name evidence="7" type="ORF">C8J55DRAFT_556187</name>
</gene>
<sequence>MARFRCFQSIQRFRWDYLKDSLRVPQGQLFTEGVSSQWSNQDLAPTPPEERKWTYWTFAAFWTAHASDATAWTAGSATVALGLTWWQAWLALNVAHMIGSILIVANGRMASRYHVGFPVCARVSWGMWGSYMAVAMRAVICIIWNGVNTFYAGRLVDVCLQCIWPSWALVANTLPESAGITTRELTGFIIAWFIFQCLTFIHPRDLKWFYVAKSVIVLTAMHGILAWWMRKNGGVHFPSQNSTQLSGTTRAWLWMQAFNSGFGAVSSLTVNQADIARYAKSPNDQLWGQIFVFPLASALPGLFGVLVASASQEMYGTPLWNLWDVTQKMLDQYPHNSGARFGIFLAAGSIALALIGVNLATNCLPFGSDVSALFPKYMNIQRGQFLCCLLGLAIAPWKILQNGTTFLAFLAGYGYWLAPVAAIIFVDYFFIQHGNIVIAELYNGRPGGLYWYKKGWNIRAPIITVLALIPCLPGFAWTISGHVNISLNAARLSTLSYVVTFSCCSPASDPRLSTSSFILTYAIAASMYWTSYRIWPKAISTPLNEQFEFIANMVDGEEASIELEDIEKPLSDKLSIPECPSV</sequence>
<accession>A0A9W9AW37</accession>
<comment type="similarity">
    <text evidence="2">Belongs to the purine-cytosine permease (2.A.39) family.</text>
</comment>
<organism evidence="7 8">
    <name type="scientific">Lentinula lateritia</name>
    <dbReference type="NCBI Taxonomy" id="40482"/>
    <lineage>
        <taxon>Eukaryota</taxon>
        <taxon>Fungi</taxon>
        <taxon>Dikarya</taxon>
        <taxon>Basidiomycota</taxon>
        <taxon>Agaricomycotina</taxon>
        <taxon>Agaricomycetes</taxon>
        <taxon>Agaricomycetidae</taxon>
        <taxon>Agaricales</taxon>
        <taxon>Marasmiineae</taxon>
        <taxon>Omphalotaceae</taxon>
        <taxon>Lentinula</taxon>
    </lineage>
</organism>
<reference evidence="7" key="2">
    <citation type="journal article" date="2023" name="Proc. Natl. Acad. Sci. U.S.A.">
        <title>A global phylogenomic analysis of the shiitake genus Lentinula.</title>
        <authorList>
            <person name="Sierra-Patev S."/>
            <person name="Min B."/>
            <person name="Naranjo-Ortiz M."/>
            <person name="Looney B."/>
            <person name="Konkel Z."/>
            <person name="Slot J.C."/>
            <person name="Sakamoto Y."/>
            <person name="Steenwyk J.L."/>
            <person name="Rokas A."/>
            <person name="Carro J."/>
            <person name="Camarero S."/>
            <person name="Ferreira P."/>
            <person name="Molpeceres G."/>
            <person name="Ruiz-Duenas F.J."/>
            <person name="Serrano A."/>
            <person name="Henrissat B."/>
            <person name="Drula E."/>
            <person name="Hughes K.W."/>
            <person name="Mata J.L."/>
            <person name="Ishikawa N.K."/>
            <person name="Vargas-Isla R."/>
            <person name="Ushijima S."/>
            <person name="Smith C.A."/>
            <person name="Donoghue J."/>
            <person name="Ahrendt S."/>
            <person name="Andreopoulos W."/>
            <person name="He G."/>
            <person name="LaButti K."/>
            <person name="Lipzen A."/>
            <person name="Ng V."/>
            <person name="Riley R."/>
            <person name="Sandor L."/>
            <person name="Barry K."/>
            <person name="Martinez A.T."/>
            <person name="Xiao Y."/>
            <person name="Gibbons J.G."/>
            <person name="Terashima K."/>
            <person name="Grigoriev I.V."/>
            <person name="Hibbett D."/>
        </authorList>
    </citation>
    <scope>NUCLEOTIDE SEQUENCE</scope>
    <source>
        <strain evidence="7">Sp2 HRB7682 ss15</strain>
    </source>
</reference>
<feature type="transmembrane region" description="Helical" evidence="6">
    <location>
        <begin position="208"/>
        <end position="229"/>
    </location>
</feature>
<dbReference type="GO" id="GO:0015205">
    <property type="term" value="F:nucleobase transmembrane transporter activity"/>
    <property type="evidence" value="ECO:0007669"/>
    <property type="project" value="TreeGrafter"/>
</dbReference>
<evidence type="ECO:0000313" key="8">
    <source>
        <dbReference type="Proteomes" id="UP001150238"/>
    </source>
</evidence>
<feature type="transmembrane region" description="Helical" evidence="6">
    <location>
        <begin position="406"/>
        <end position="431"/>
    </location>
</feature>
<protein>
    <submittedName>
        <fullName evidence="7">Permease for cytosine/purines, uracil, thiamine, allantoin-domain-containing protein</fullName>
    </submittedName>
</protein>
<dbReference type="Gene3D" id="1.10.4160.10">
    <property type="entry name" value="Hydantoin permease"/>
    <property type="match status" value="1"/>
</dbReference>
<dbReference type="PANTHER" id="PTHR30618">
    <property type="entry name" value="NCS1 FAMILY PURINE/PYRIMIDINE TRANSPORTER"/>
    <property type="match status" value="1"/>
</dbReference>
<evidence type="ECO:0000256" key="2">
    <source>
        <dbReference type="ARBA" id="ARBA00008974"/>
    </source>
</evidence>
<feature type="transmembrane region" description="Helical" evidence="6">
    <location>
        <begin position="125"/>
        <end position="147"/>
    </location>
</feature>
<feature type="transmembrane region" description="Helical" evidence="6">
    <location>
        <begin position="460"/>
        <end position="479"/>
    </location>
</feature>
<feature type="transmembrane region" description="Helical" evidence="6">
    <location>
        <begin position="290"/>
        <end position="310"/>
    </location>
</feature>
<evidence type="ECO:0000256" key="6">
    <source>
        <dbReference type="SAM" id="Phobius"/>
    </source>
</evidence>
<feature type="transmembrane region" description="Helical" evidence="6">
    <location>
        <begin position="185"/>
        <end position="201"/>
    </location>
</feature>
<dbReference type="EMBL" id="JANVFS010000005">
    <property type="protein sequence ID" value="KAJ4491900.1"/>
    <property type="molecule type" value="Genomic_DNA"/>
</dbReference>
<feature type="transmembrane region" description="Helical" evidence="6">
    <location>
        <begin position="341"/>
        <end position="361"/>
    </location>
</feature>
<evidence type="ECO:0000313" key="7">
    <source>
        <dbReference type="EMBL" id="KAJ4491900.1"/>
    </source>
</evidence>
<keyword evidence="5 6" id="KW-0472">Membrane</keyword>
<feature type="transmembrane region" description="Helical" evidence="6">
    <location>
        <begin position="382"/>
        <end position="400"/>
    </location>
</feature>
<dbReference type="GO" id="GO:0005886">
    <property type="term" value="C:plasma membrane"/>
    <property type="evidence" value="ECO:0007669"/>
    <property type="project" value="TreeGrafter"/>
</dbReference>
<comment type="subcellular location">
    <subcellularLocation>
        <location evidence="1">Membrane</location>
        <topology evidence="1">Multi-pass membrane protein</topology>
    </subcellularLocation>
</comment>
<dbReference type="InterPro" id="IPR001248">
    <property type="entry name" value="Pur-cyt_permease"/>
</dbReference>
<reference evidence="7" key="1">
    <citation type="submission" date="2022-08" db="EMBL/GenBank/DDBJ databases">
        <authorList>
            <consortium name="DOE Joint Genome Institute"/>
            <person name="Min B."/>
            <person name="Riley R."/>
            <person name="Sierra-Patev S."/>
            <person name="Naranjo-Ortiz M."/>
            <person name="Looney B."/>
            <person name="Konkel Z."/>
            <person name="Slot J.C."/>
            <person name="Sakamoto Y."/>
            <person name="Steenwyk J.L."/>
            <person name="Rokas A."/>
            <person name="Carro J."/>
            <person name="Camarero S."/>
            <person name="Ferreira P."/>
            <person name="Molpeceres G."/>
            <person name="Ruiz-Duenas F.J."/>
            <person name="Serrano A."/>
            <person name="Henrissat B."/>
            <person name="Drula E."/>
            <person name="Hughes K.W."/>
            <person name="Mata J.L."/>
            <person name="Ishikawa N.K."/>
            <person name="Vargas-Isla R."/>
            <person name="Ushijima S."/>
            <person name="Smith C.A."/>
            <person name="Ahrendt S."/>
            <person name="Andreopoulos W."/>
            <person name="He G."/>
            <person name="Labutti K."/>
            <person name="Lipzen A."/>
            <person name="Ng V."/>
            <person name="Sandor L."/>
            <person name="Barry K."/>
            <person name="Martinez A.T."/>
            <person name="Xiao Y."/>
            <person name="Gibbons J.G."/>
            <person name="Terashima K."/>
            <person name="Hibbett D.S."/>
            <person name="Grigoriev I.V."/>
        </authorList>
    </citation>
    <scope>NUCLEOTIDE SEQUENCE</scope>
    <source>
        <strain evidence="7">Sp2 HRB7682 ss15</strain>
    </source>
</reference>
<evidence type="ECO:0000256" key="3">
    <source>
        <dbReference type="ARBA" id="ARBA00022692"/>
    </source>
</evidence>
<comment type="caution">
    <text evidence="7">The sequence shown here is derived from an EMBL/GenBank/DDBJ whole genome shotgun (WGS) entry which is preliminary data.</text>
</comment>
<dbReference type="PANTHER" id="PTHR30618:SF0">
    <property type="entry name" value="PURINE-URACIL PERMEASE NCS1"/>
    <property type="match status" value="1"/>
</dbReference>
<feature type="transmembrane region" description="Helical" evidence="6">
    <location>
        <begin position="86"/>
        <end position="105"/>
    </location>
</feature>
<dbReference type="Proteomes" id="UP001150238">
    <property type="component" value="Unassembled WGS sequence"/>
</dbReference>
<evidence type="ECO:0000256" key="5">
    <source>
        <dbReference type="ARBA" id="ARBA00023136"/>
    </source>
</evidence>
<evidence type="ECO:0000256" key="1">
    <source>
        <dbReference type="ARBA" id="ARBA00004141"/>
    </source>
</evidence>
<evidence type="ECO:0000256" key="4">
    <source>
        <dbReference type="ARBA" id="ARBA00022989"/>
    </source>
</evidence>
<proteinExistence type="inferred from homology"/>
<keyword evidence="4 6" id="KW-1133">Transmembrane helix</keyword>
<name>A0A9W9AW37_9AGAR</name>
<dbReference type="Pfam" id="PF02133">
    <property type="entry name" value="Transp_cyt_pur"/>
    <property type="match status" value="1"/>
</dbReference>